<keyword evidence="2" id="KW-0732">Signal</keyword>
<keyword evidence="4" id="KW-1185">Reference proteome</keyword>
<evidence type="ECO:0000256" key="2">
    <source>
        <dbReference type="SAM" id="SignalP"/>
    </source>
</evidence>
<reference evidence="3" key="1">
    <citation type="submission" date="2017-07" db="EMBL/GenBank/DDBJ databases">
        <title>Taro Niue Genome Assembly and Annotation.</title>
        <authorList>
            <person name="Atibalentja N."/>
            <person name="Keating K."/>
            <person name="Fields C.J."/>
        </authorList>
    </citation>
    <scope>NUCLEOTIDE SEQUENCE</scope>
    <source>
        <strain evidence="3">Niue_2</strain>
        <tissue evidence="3">Leaf</tissue>
    </source>
</reference>
<dbReference type="PROSITE" id="PS51257">
    <property type="entry name" value="PROKAR_LIPOPROTEIN"/>
    <property type="match status" value="1"/>
</dbReference>
<protein>
    <submittedName>
        <fullName evidence="3">Uncharacterized protein</fullName>
    </submittedName>
</protein>
<organism evidence="3 4">
    <name type="scientific">Colocasia esculenta</name>
    <name type="common">Wild taro</name>
    <name type="synonym">Arum esculentum</name>
    <dbReference type="NCBI Taxonomy" id="4460"/>
    <lineage>
        <taxon>Eukaryota</taxon>
        <taxon>Viridiplantae</taxon>
        <taxon>Streptophyta</taxon>
        <taxon>Embryophyta</taxon>
        <taxon>Tracheophyta</taxon>
        <taxon>Spermatophyta</taxon>
        <taxon>Magnoliopsida</taxon>
        <taxon>Liliopsida</taxon>
        <taxon>Araceae</taxon>
        <taxon>Aroideae</taxon>
        <taxon>Colocasieae</taxon>
        <taxon>Colocasia</taxon>
    </lineage>
</organism>
<dbReference type="Proteomes" id="UP000652761">
    <property type="component" value="Unassembled WGS sequence"/>
</dbReference>
<sequence length="372" mass="40338">MRRVLNATTLVVAFLLPLFGSTSACALHVAHGAGLTDVRSGKATSTHVAFRAVASSTRPGEELLRFLQVIRHSGMDFGALSLRGRRVERGRHRTLHGLRVLREGCDRATCRVKACDCDVSGCHVVKATQAHVATTVCGTIEVCVVFLDTLTPEFELYVWLRERRQRAATCVELVLRLVACSALVVGGTDTSRRTEPQLVLLPVPHFRELGPESLKVPGMGLQSGLRVRGYETESEVCPSVSTVVVVCGYALFWYLVVVGVEVELCSVKCEMVWLAEANPVALCVASDVCEIPDEQRGSEFATERTRPRPRPRFLSGAQLSPSSFESSKVPHRIAVQGSVFGGSDTAEAGSLLRAYCSISSHWNHASPGLPAK</sequence>
<evidence type="ECO:0000256" key="1">
    <source>
        <dbReference type="SAM" id="MobiDB-lite"/>
    </source>
</evidence>
<dbReference type="EMBL" id="NMUH01003761">
    <property type="protein sequence ID" value="MQM06999.1"/>
    <property type="molecule type" value="Genomic_DNA"/>
</dbReference>
<feature type="compositionally biased region" description="Basic and acidic residues" evidence="1">
    <location>
        <begin position="296"/>
        <end position="306"/>
    </location>
</feature>
<evidence type="ECO:0000313" key="4">
    <source>
        <dbReference type="Proteomes" id="UP000652761"/>
    </source>
</evidence>
<comment type="caution">
    <text evidence="3">The sequence shown here is derived from an EMBL/GenBank/DDBJ whole genome shotgun (WGS) entry which is preliminary data.</text>
</comment>
<name>A0A843WBL2_COLES</name>
<feature type="chain" id="PRO_5033034266" evidence="2">
    <location>
        <begin position="25"/>
        <end position="372"/>
    </location>
</feature>
<feature type="signal peptide" evidence="2">
    <location>
        <begin position="1"/>
        <end position="24"/>
    </location>
</feature>
<feature type="non-terminal residue" evidence="3">
    <location>
        <position position="1"/>
    </location>
</feature>
<feature type="region of interest" description="Disordered" evidence="1">
    <location>
        <begin position="296"/>
        <end position="325"/>
    </location>
</feature>
<dbReference type="AlphaFoldDB" id="A0A843WBL2"/>
<evidence type="ECO:0000313" key="3">
    <source>
        <dbReference type="EMBL" id="MQM06999.1"/>
    </source>
</evidence>
<gene>
    <name evidence="3" type="ORF">Taro_039837</name>
</gene>
<proteinExistence type="predicted"/>
<accession>A0A843WBL2</accession>